<dbReference type="InterPro" id="IPR050953">
    <property type="entry name" value="N4_N6_ade-DNA_methylase"/>
</dbReference>
<dbReference type="GO" id="GO:0032259">
    <property type="term" value="P:methylation"/>
    <property type="evidence" value="ECO:0007669"/>
    <property type="project" value="UniProtKB-KW"/>
</dbReference>
<keyword evidence="3" id="KW-0808">Transferase</keyword>
<dbReference type="AlphaFoldDB" id="A0A9E7DCR3"/>
<dbReference type="Pfam" id="PF20467">
    <property type="entry name" value="MmeI_C"/>
    <property type="match status" value="1"/>
</dbReference>
<evidence type="ECO:0000256" key="4">
    <source>
        <dbReference type="ARBA" id="ARBA00047942"/>
    </source>
</evidence>
<dbReference type="GO" id="GO:0009007">
    <property type="term" value="F:site-specific DNA-methyltransferase (adenine-specific) activity"/>
    <property type="evidence" value="ECO:0007669"/>
    <property type="project" value="UniProtKB-EC"/>
</dbReference>
<dbReference type="Pfam" id="PF20473">
    <property type="entry name" value="MmeI_Mtase"/>
    <property type="match status" value="1"/>
</dbReference>
<dbReference type="EC" id="2.1.1.72" evidence="1"/>
<dbReference type="Pfam" id="PF20465">
    <property type="entry name" value="MmeI_hel"/>
    <property type="match status" value="1"/>
</dbReference>
<evidence type="ECO:0000259" key="5">
    <source>
        <dbReference type="Pfam" id="PF20464"/>
    </source>
</evidence>
<dbReference type="InterPro" id="IPR046820">
    <property type="entry name" value="MmeI_TRD"/>
</dbReference>
<dbReference type="Proteomes" id="UP000830236">
    <property type="component" value="Chromosome"/>
</dbReference>
<evidence type="ECO:0000256" key="1">
    <source>
        <dbReference type="ARBA" id="ARBA00011900"/>
    </source>
</evidence>
<name>A0A9E7DCR3_9ACTO</name>
<reference evidence="10" key="1">
    <citation type="submission" date="2022-05" db="EMBL/GenBank/DDBJ databases">
        <title>Using nanopore sequencing to obtain complete genomes from saliva samples.</title>
        <authorList>
            <person name="Baker J.L."/>
        </authorList>
    </citation>
    <scope>NUCLEOTIDE SEQUENCE</scope>
    <source>
        <strain evidence="10">JCVI-JB-Ag32</strain>
    </source>
</reference>
<evidence type="ECO:0000259" key="7">
    <source>
        <dbReference type="Pfam" id="PF20466"/>
    </source>
</evidence>
<feature type="domain" description="MmeI-like DNA-methyltransferase" evidence="9">
    <location>
        <begin position="361"/>
        <end position="617"/>
    </location>
</feature>
<evidence type="ECO:0000256" key="3">
    <source>
        <dbReference type="ARBA" id="ARBA00022679"/>
    </source>
</evidence>
<dbReference type="PANTHER" id="PTHR33841:SF1">
    <property type="entry name" value="DNA METHYLTRANSFERASE A"/>
    <property type="match status" value="1"/>
</dbReference>
<dbReference type="Pfam" id="PF20466">
    <property type="entry name" value="MmeI_TRD"/>
    <property type="match status" value="1"/>
</dbReference>
<dbReference type="InterPro" id="IPR046816">
    <property type="entry name" value="MmeI_Mtase"/>
</dbReference>
<evidence type="ECO:0000259" key="8">
    <source>
        <dbReference type="Pfam" id="PF20467"/>
    </source>
</evidence>
<dbReference type="REBASE" id="964041">
    <property type="entry name" value="Agr2ORF6380P"/>
</dbReference>
<evidence type="ECO:0000256" key="2">
    <source>
        <dbReference type="ARBA" id="ARBA00022603"/>
    </source>
</evidence>
<dbReference type="PANTHER" id="PTHR33841">
    <property type="entry name" value="DNA METHYLTRANSFERASE YEEA-RELATED"/>
    <property type="match status" value="1"/>
</dbReference>
<feature type="domain" description="MmeI-like helicase spacer" evidence="6">
    <location>
        <begin position="197"/>
        <end position="271"/>
    </location>
</feature>
<evidence type="ECO:0000313" key="11">
    <source>
        <dbReference type="Proteomes" id="UP000830236"/>
    </source>
</evidence>
<evidence type="ECO:0000259" key="9">
    <source>
        <dbReference type="Pfam" id="PF20473"/>
    </source>
</evidence>
<dbReference type="Gene3D" id="3.40.50.150">
    <property type="entry name" value="Vaccinia Virus protein VP39"/>
    <property type="match status" value="1"/>
</dbReference>
<sequence length="923" mass="104954">MADNRKIRDFVECWTGRGYEKGEAVSFWKDLLYALGYKHWNDPESILYEHHLTSGGYIDAWLRDASTIVEQKALNVDLDKPESRQGKMKTPLVQALDYVEELPRLEQPRFVVTCNFETFRVYDRDAWAKSQLIDHPFEFTLAELVDHPEYLSFITDPANSRLEKEKEVSIHAGELIGKLYDRMRQGYMEPDSAESMHALNVLCVRLVFCLFCEDADLFPKDAFLHYLKDVSPENIRISLKRLFKALDTPYSQRDPYDTTLKSFPYVNGGLFREQSEVPNFDAEMKRFLLEDVSAPVDWSQISPTIFGGIFESTLNPETRRSGGMHYTSPENIHKVIDPLFLDDLKAKFIDIRDSEDLTPRQKKNRYARLHQQMCTLKFFDPACGSGNFLTETYICLRKLEDVLLGELQAGQTGFSFESEAMGQRVRLSQFYGIEINDFAVTVAETALWISRLKANGETSMLLSMGDDDFPLHEAAHIVHGNALRMDWNEVVPANQCSFILGNPPFYGARMQSKQQKAEIQDVFHGSKNSGNIDYVAGWYIKAAEYMGNYPIRAAFVSTNSICQGEQVANVWKPIYDLGVRIDFAHDTFRWRNEATEQAHVYVVIVGFSKLSGKKTLFHHANPDAHEEVSNPANINAYLAAAPDVFVWNRSKPLCDVPKVSIGSQPIDGGNYLFNEQEMLDFIAKEPGASKFFHAWLGSNEFLNGRPRYTLWLGETTPQELVDLPLCRERVENVRIFREKSSRAQTKKAAATPQRYGTEIITSSTSVLVPKVSSERRRYIPLGFIGPETFCSDLVFLIADASVYQFGVLHSQFHNAWMRTVAGRLKSDYRYSGGVVYNNFVWPNPTSKQREAIEACAQAILDTRDNYPDKSLANLYDPDKMPADLLAAHRALDAAVEAAYGVNFDGDEEKIVAHLFKLYAQATA</sequence>
<gene>
    <name evidence="10" type="ORF">M3I41_06380</name>
</gene>
<comment type="catalytic activity">
    <reaction evidence="4">
        <text>a 2'-deoxyadenosine in DNA + S-adenosyl-L-methionine = an N(6)-methyl-2'-deoxyadenosine in DNA + S-adenosyl-L-homocysteine + H(+)</text>
        <dbReference type="Rhea" id="RHEA:15197"/>
        <dbReference type="Rhea" id="RHEA-COMP:12418"/>
        <dbReference type="Rhea" id="RHEA-COMP:12419"/>
        <dbReference type="ChEBI" id="CHEBI:15378"/>
        <dbReference type="ChEBI" id="CHEBI:57856"/>
        <dbReference type="ChEBI" id="CHEBI:59789"/>
        <dbReference type="ChEBI" id="CHEBI:90615"/>
        <dbReference type="ChEBI" id="CHEBI:90616"/>
        <dbReference type="EC" id="2.1.1.72"/>
    </reaction>
</comment>
<feature type="domain" description="MmeI-like target recognition" evidence="7">
    <location>
        <begin position="641"/>
        <end position="843"/>
    </location>
</feature>
<feature type="domain" description="MmeI-like N-terminal" evidence="5">
    <location>
        <begin position="6"/>
        <end position="185"/>
    </location>
</feature>
<dbReference type="InterPro" id="IPR029063">
    <property type="entry name" value="SAM-dependent_MTases_sf"/>
</dbReference>
<dbReference type="InterPro" id="IPR046819">
    <property type="entry name" value="MmeI_hel"/>
</dbReference>
<accession>A0A9E7DCR3</accession>
<evidence type="ECO:0000313" key="10">
    <source>
        <dbReference type="EMBL" id="UQF80581.1"/>
    </source>
</evidence>
<dbReference type="InterPro" id="IPR046817">
    <property type="entry name" value="MmeI_N"/>
</dbReference>
<dbReference type="InterPro" id="IPR046818">
    <property type="entry name" value="MmeI_C"/>
</dbReference>
<proteinExistence type="predicted"/>
<dbReference type="EMBL" id="CP097095">
    <property type="protein sequence ID" value="UQF80581.1"/>
    <property type="molecule type" value="Genomic_DNA"/>
</dbReference>
<feature type="domain" description="MmeI-like C-terminal" evidence="8">
    <location>
        <begin position="846"/>
        <end position="922"/>
    </location>
</feature>
<evidence type="ECO:0000259" key="6">
    <source>
        <dbReference type="Pfam" id="PF20465"/>
    </source>
</evidence>
<dbReference type="KEGG" id="agh:M3I41_06380"/>
<dbReference type="Pfam" id="PF20464">
    <property type="entry name" value="MmeI_N"/>
    <property type="match status" value="1"/>
</dbReference>
<protein>
    <recommendedName>
        <fullName evidence="1">site-specific DNA-methyltransferase (adenine-specific)</fullName>
        <ecNumber evidence="1">2.1.1.72</ecNumber>
    </recommendedName>
</protein>
<dbReference type="SUPFAM" id="SSF53335">
    <property type="entry name" value="S-adenosyl-L-methionine-dependent methyltransferases"/>
    <property type="match status" value="1"/>
</dbReference>
<organism evidence="10 11">
    <name type="scientific">Actinomyces graevenitzii</name>
    <dbReference type="NCBI Taxonomy" id="55565"/>
    <lineage>
        <taxon>Bacteria</taxon>
        <taxon>Bacillati</taxon>
        <taxon>Actinomycetota</taxon>
        <taxon>Actinomycetes</taxon>
        <taxon>Actinomycetales</taxon>
        <taxon>Actinomycetaceae</taxon>
        <taxon>Actinomyces</taxon>
    </lineage>
</organism>
<keyword evidence="2 10" id="KW-0489">Methyltransferase</keyword>